<evidence type="ECO:0000256" key="5">
    <source>
        <dbReference type="ARBA" id="ARBA00022679"/>
    </source>
</evidence>
<feature type="domain" description="Histidine kinase" evidence="13">
    <location>
        <begin position="276"/>
        <end position="487"/>
    </location>
</feature>
<evidence type="ECO:0000259" key="14">
    <source>
        <dbReference type="PROSITE" id="PS50885"/>
    </source>
</evidence>
<dbReference type="PROSITE" id="PS50109">
    <property type="entry name" value="HIS_KIN"/>
    <property type="match status" value="1"/>
</dbReference>
<protein>
    <recommendedName>
        <fullName evidence="3">histidine kinase</fullName>
        <ecNumber evidence="3">2.7.13.3</ecNumber>
    </recommendedName>
</protein>
<dbReference type="InterPro" id="IPR003594">
    <property type="entry name" value="HATPase_dom"/>
</dbReference>
<keyword evidence="11" id="KW-0175">Coiled coil</keyword>
<dbReference type="Pfam" id="PF00512">
    <property type="entry name" value="HisKA"/>
    <property type="match status" value="1"/>
</dbReference>
<evidence type="ECO:0000256" key="4">
    <source>
        <dbReference type="ARBA" id="ARBA00022553"/>
    </source>
</evidence>
<comment type="subcellular location">
    <subcellularLocation>
        <location evidence="2">Membrane</location>
    </subcellularLocation>
</comment>
<dbReference type="FunFam" id="3.30.565.10:FF:000006">
    <property type="entry name" value="Sensor histidine kinase WalK"/>
    <property type="match status" value="1"/>
</dbReference>
<dbReference type="InterPro" id="IPR036890">
    <property type="entry name" value="HATPase_C_sf"/>
</dbReference>
<feature type="coiled-coil region" evidence="11">
    <location>
        <begin position="242"/>
        <end position="269"/>
    </location>
</feature>
<dbReference type="CDD" id="cd00075">
    <property type="entry name" value="HATPase"/>
    <property type="match status" value="1"/>
</dbReference>
<keyword evidence="5" id="KW-0808">Transferase</keyword>
<reference evidence="15 16" key="1">
    <citation type="journal article" date="2014" name="BMC Genomics">
        <title>Comparison of environmental and isolate Sulfobacillus genomes reveals diverse carbon, sulfur, nitrogen, and hydrogen metabolisms.</title>
        <authorList>
            <person name="Justice N.B."/>
            <person name="Norman A."/>
            <person name="Brown C.T."/>
            <person name="Singh A."/>
            <person name="Thomas B.C."/>
            <person name="Banfield J.F."/>
        </authorList>
    </citation>
    <scope>NUCLEOTIDE SEQUENCE [LARGE SCALE GENOMIC DNA]</scope>
    <source>
        <strain evidence="15">AMDSBA3</strain>
    </source>
</reference>
<dbReference type="InterPro" id="IPR005467">
    <property type="entry name" value="His_kinase_dom"/>
</dbReference>
<evidence type="ECO:0000259" key="13">
    <source>
        <dbReference type="PROSITE" id="PS50109"/>
    </source>
</evidence>
<dbReference type="InterPro" id="IPR050428">
    <property type="entry name" value="TCS_sensor_his_kinase"/>
</dbReference>
<evidence type="ECO:0000256" key="11">
    <source>
        <dbReference type="SAM" id="Coils"/>
    </source>
</evidence>
<evidence type="ECO:0000313" key="15">
    <source>
        <dbReference type="EMBL" id="PSR20592.1"/>
    </source>
</evidence>
<accession>A0A2T2WEC2</accession>
<evidence type="ECO:0000256" key="8">
    <source>
        <dbReference type="ARBA" id="ARBA00022989"/>
    </source>
</evidence>
<dbReference type="CDD" id="cd06225">
    <property type="entry name" value="HAMP"/>
    <property type="match status" value="1"/>
</dbReference>
<dbReference type="CDD" id="cd00082">
    <property type="entry name" value="HisKA"/>
    <property type="match status" value="1"/>
</dbReference>
<dbReference type="Pfam" id="PF00672">
    <property type="entry name" value="HAMP"/>
    <property type="match status" value="1"/>
</dbReference>
<dbReference type="InterPro" id="IPR003661">
    <property type="entry name" value="HisK_dim/P_dom"/>
</dbReference>
<keyword evidence="6 12" id="KW-0812">Transmembrane</keyword>
<sequence length="497" mass="54670">MSESVAPEKPARRTRWFSDWIERLSGQLVLSHVFVAVVVLAFALVVAQFTFRHYLVQSQLNRLSSEAETIDRTVSAPFFEGVISQNTAVAFIHVLQGALSDRVYVYDPYGRILLETGHGNVPAVPPPLSALTKVLQTGQRYKGVGSGDVAIVAVPVSLSPNNIAGVVVLESPLSLSHRTANSLTRLLLLGELGAVVLVGVLAYAISRRLARPLDELRQVVAGTGQDGDLNRRAPEDAGPFEVQALAREFNRMEERIETQMDQLKREAEARDGLMAHVAHDLRTPLTSIRGFLEAVRDGVAVDESHDRAVEVAWEETLRLQRLVDRLLKATRIRSEGGPMAPLSTQAWVQKTLERVAPVLEQHHLRLQWTIREEGTVWGNEDYLVEALVNILDNAIKWSPADSEIEVGTERRGSLMVIRVRDHGPGIAEELLPRVFERFVTGDASRQQSSGLGLSIVDEVARQHGGEVVIHSQLGVGTVVELSLPLYHSDSSGLANED</sequence>
<dbReference type="Gene3D" id="6.10.340.10">
    <property type="match status" value="1"/>
</dbReference>
<evidence type="ECO:0000256" key="1">
    <source>
        <dbReference type="ARBA" id="ARBA00000085"/>
    </source>
</evidence>
<evidence type="ECO:0000256" key="10">
    <source>
        <dbReference type="ARBA" id="ARBA00023136"/>
    </source>
</evidence>
<comment type="caution">
    <text evidence="15">The sequence shown here is derived from an EMBL/GenBank/DDBJ whole genome shotgun (WGS) entry which is preliminary data.</text>
</comment>
<evidence type="ECO:0000256" key="12">
    <source>
        <dbReference type="SAM" id="Phobius"/>
    </source>
</evidence>
<dbReference type="SUPFAM" id="SSF55874">
    <property type="entry name" value="ATPase domain of HSP90 chaperone/DNA topoisomerase II/histidine kinase"/>
    <property type="match status" value="1"/>
</dbReference>
<dbReference type="GO" id="GO:0005886">
    <property type="term" value="C:plasma membrane"/>
    <property type="evidence" value="ECO:0007669"/>
    <property type="project" value="TreeGrafter"/>
</dbReference>
<feature type="transmembrane region" description="Helical" evidence="12">
    <location>
        <begin position="186"/>
        <end position="205"/>
    </location>
</feature>
<dbReference type="Pfam" id="PF02518">
    <property type="entry name" value="HATPase_c"/>
    <property type="match status" value="1"/>
</dbReference>
<dbReference type="InterPro" id="IPR004358">
    <property type="entry name" value="Sig_transdc_His_kin-like_C"/>
</dbReference>
<dbReference type="SUPFAM" id="SSF47384">
    <property type="entry name" value="Homodimeric domain of signal transducing histidine kinase"/>
    <property type="match status" value="1"/>
</dbReference>
<evidence type="ECO:0000256" key="3">
    <source>
        <dbReference type="ARBA" id="ARBA00012438"/>
    </source>
</evidence>
<keyword evidence="10 12" id="KW-0472">Membrane</keyword>
<evidence type="ECO:0000256" key="9">
    <source>
        <dbReference type="ARBA" id="ARBA00023012"/>
    </source>
</evidence>
<dbReference type="PROSITE" id="PS50885">
    <property type="entry name" value="HAMP"/>
    <property type="match status" value="1"/>
</dbReference>
<dbReference type="Gene3D" id="1.10.287.130">
    <property type="match status" value="1"/>
</dbReference>
<keyword evidence="9" id="KW-0902">Two-component regulatory system</keyword>
<dbReference type="GO" id="GO:0000155">
    <property type="term" value="F:phosphorelay sensor kinase activity"/>
    <property type="evidence" value="ECO:0007669"/>
    <property type="project" value="InterPro"/>
</dbReference>
<evidence type="ECO:0000256" key="6">
    <source>
        <dbReference type="ARBA" id="ARBA00022692"/>
    </source>
</evidence>
<proteinExistence type="predicted"/>
<comment type="catalytic activity">
    <reaction evidence="1">
        <text>ATP + protein L-histidine = ADP + protein N-phospho-L-histidine.</text>
        <dbReference type="EC" id="2.7.13.3"/>
    </reaction>
</comment>
<evidence type="ECO:0000313" key="16">
    <source>
        <dbReference type="Proteomes" id="UP000241848"/>
    </source>
</evidence>
<gene>
    <name evidence="15" type="ORF">C7B45_14220</name>
</gene>
<keyword evidence="4" id="KW-0597">Phosphoprotein</keyword>
<dbReference type="FunFam" id="1.10.287.130:FF:000001">
    <property type="entry name" value="Two-component sensor histidine kinase"/>
    <property type="match status" value="1"/>
</dbReference>
<dbReference type="SMART" id="SM00304">
    <property type="entry name" value="HAMP"/>
    <property type="match status" value="1"/>
</dbReference>
<dbReference type="EC" id="2.7.13.3" evidence="3"/>
<dbReference type="PANTHER" id="PTHR45436">
    <property type="entry name" value="SENSOR HISTIDINE KINASE YKOH"/>
    <property type="match status" value="1"/>
</dbReference>
<feature type="domain" description="HAMP" evidence="14">
    <location>
        <begin position="207"/>
        <end position="261"/>
    </location>
</feature>
<evidence type="ECO:0000256" key="2">
    <source>
        <dbReference type="ARBA" id="ARBA00004370"/>
    </source>
</evidence>
<dbReference type="Gene3D" id="3.30.565.10">
    <property type="entry name" value="Histidine kinase-like ATPase, C-terminal domain"/>
    <property type="match status" value="1"/>
</dbReference>
<dbReference type="AlphaFoldDB" id="A0A2T2WEC2"/>
<keyword evidence="7 15" id="KW-0418">Kinase</keyword>
<dbReference type="Proteomes" id="UP000241848">
    <property type="component" value="Unassembled WGS sequence"/>
</dbReference>
<dbReference type="SMART" id="SM00387">
    <property type="entry name" value="HATPase_c"/>
    <property type="match status" value="1"/>
</dbReference>
<dbReference type="InterPro" id="IPR036097">
    <property type="entry name" value="HisK_dim/P_sf"/>
</dbReference>
<name>A0A2T2WEC2_9FIRM</name>
<dbReference type="PRINTS" id="PR00344">
    <property type="entry name" value="BCTRLSENSOR"/>
</dbReference>
<keyword evidence="8 12" id="KW-1133">Transmembrane helix</keyword>
<dbReference type="InterPro" id="IPR003660">
    <property type="entry name" value="HAMP_dom"/>
</dbReference>
<dbReference type="PANTHER" id="PTHR45436:SF5">
    <property type="entry name" value="SENSOR HISTIDINE KINASE TRCS"/>
    <property type="match status" value="1"/>
</dbReference>
<organism evidence="15 16">
    <name type="scientific">Sulfobacillus acidophilus</name>
    <dbReference type="NCBI Taxonomy" id="53633"/>
    <lineage>
        <taxon>Bacteria</taxon>
        <taxon>Bacillati</taxon>
        <taxon>Bacillota</taxon>
        <taxon>Clostridia</taxon>
        <taxon>Eubacteriales</taxon>
        <taxon>Clostridiales Family XVII. Incertae Sedis</taxon>
        <taxon>Sulfobacillus</taxon>
    </lineage>
</organism>
<dbReference type="EMBL" id="PXYV01000056">
    <property type="protein sequence ID" value="PSR20592.1"/>
    <property type="molecule type" value="Genomic_DNA"/>
</dbReference>
<feature type="transmembrane region" description="Helical" evidence="12">
    <location>
        <begin position="29"/>
        <end position="51"/>
    </location>
</feature>
<dbReference type="SMART" id="SM00388">
    <property type="entry name" value="HisKA"/>
    <property type="match status" value="1"/>
</dbReference>
<evidence type="ECO:0000256" key="7">
    <source>
        <dbReference type="ARBA" id="ARBA00022777"/>
    </source>
</evidence>